<keyword evidence="4" id="KW-1185">Reference proteome</keyword>
<feature type="chain" id="PRO_5046806139" description="M23ase beta-sheet core domain-containing protein" evidence="1">
    <location>
        <begin position="19"/>
        <end position="267"/>
    </location>
</feature>
<comment type="caution">
    <text evidence="3">The sequence shown here is derived from an EMBL/GenBank/DDBJ whole genome shotgun (WGS) entry which is preliminary data.</text>
</comment>
<dbReference type="InterPro" id="IPR050570">
    <property type="entry name" value="Cell_wall_metabolism_enzyme"/>
</dbReference>
<dbReference type="CDD" id="cd12797">
    <property type="entry name" value="M23_peptidase"/>
    <property type="match status" value="1"/>
</dbReference>
<organism evidence="3 4">
    <name type="scientific">Gangjinia marincola</name>
    <dbReference type="NCBI Taxonomy" id="578463"/>
    <lineage>
        <taxon>Bacteria</taxon>
        <taxon>Pseudomonadati</taxon>
        <taxon>Bacteroidota</taxon>
        <taxon>Flavobacteriia</taxon>
        <taxon>Flavobacteriales</taxon>
        <taxon>Flavobacteriaceae</taxon>
        <taxon>Gangjinia</taxon>
    </lineage>
</organism>
<gene>
    <name evidence="3" type="ORF">GCM10009117_23870</name>
</gene>
<keyword evidence="1" id="KW-0732">Signal</keyword>
<dbReference type="SUPFAM" id="SSF51261">
    <property type="entry name" value="Duplicated hybrid motif"/>
    <property type="match status" value="1"/>
</dbReference>
<proteinExistence type="predicted"/>
<dbReference type="Proteomes" id="UP001500507">
    <property type="component" value="Unassembled WGS sequence"/>
</dbReference>
<evidence type="ECO:0000259" key="2">
    <source>
        <dbReference type="Pfam" id="PF01551"/>
    </source>
</evidence>
<dbReference type="PANTHER" id="PTHR21666:SF294">
    <property type="entry name" value="PEPTIDASE M23"/>
    <property type="match status" value="1"/>
</dbReference>
<evidence type="ECO:0000313" key="3">
    <source>
        <dbReference type="EMBL" id="GAA0873240.1"/>
    </source>
</evidence>
<name>A0ABP3XXR5_9FLAO</name>
<reference evidence="4" key="1">
    <citation type="journal article" date="2019" name="Int. J. Syst. Evol. Microbiol.">
        <title>The Global Catalogue of Microorganisms (GCM) 10K type strain sequencing project: providing services to taxonomists for standard genome sequencing and annotation.</title>
        <authorList>
            <consortium name="The Broad Institute Genomics Platform"/>
            <consortium name="The Broad Institute Genome Sequencing Center for Infectious Disease"/>
            <person name="Wu L."/>
            <person name="Ma J."/>
        </authorList>
    </citation>
    <scope>NUCLEOTIDE SEQUENCE [LARGE SCALE GENOMIC DNA]</scope>
    <source>
        <strain evidence="4">JCM 16082</strain>
    </source>
</reference>
<dbReference type="Pfam" id="PF01551">
    <property type="entry name" value="Peptidase_M23"/>
    <property type="match status" value="1"/>
</dbReference>
<dbReference type="Gene3D" id="2.70.70.10">
    <property type="entry name" value="Glucose Permease (Domain IIA)"/>
    <property type="match status" value="1"/>
</dbReference>
<dbReference type="RefSeq" id="WP_343767986.1">
    <property type="nucleotide sequence ID" value="NZ_BAAAFG010000016.1"/>
</dbReference>
<feature type="domain" description="M23ase beta-sheet core" evidence="2">
    <location>
        <begin position="137"/>
        <end position="234"/>
    </location>
</feature>
<accession>A0ABP3XXR5</accession>
<dbReference type="InterPro" id="IPR016047">
    <property type="entry name" value="M23ase_b-sheet_dom"/>
</dbReference>
<feature type="signal peptide" evidence="1">
    <location>
        <begin position="1"/>
        <end position="18"/>
    </location>
</feature>
<dbReference type="EMBL" id="BAAAFG010000016">
    <property type="protein sequence ID" value="GAA0873240.1"/>
    <property type="molecule type" value="Genomic_DNA"/>
</dbReference>
<protein>
    <recommendedName>
        <fullName evidence="2">M23ase beta-sheet core domain-containing protein</fullName>
    </recommendedName>
</protein>
<dbReference type="PANTHER" id="PTHR21666">
    <property type="entry name" value="PEPTIDASE-RELATED"/>
    <property type="match status" value="1"/>
</dbReference>
<sequence length="267" mass="29532">MRIVHFLSLLLSVLSVFAQKAKIHTVSTEAGIEVLVDNPEVIPVSVTFSYEFTNMKSSKGSAFTALVPAESKNINVATLMPTRKGKYSYKSSYNYFYGDLNNKEIDPDFAYLLPYETGASFKLSQGYLSSGTHSAKYALDFTMPINTTVVAARGGTVFKVIDEFDKTCYRPGCEDFNNVIRIYHEDGTIGEYAHINTNSALVKPGDQVKANQPIAKSGNIGYSSGPHLHFEVAVPTINGTKTIPTKFEISTNKQTELLTEGKYYRKK</sequence>
<evidence type="ECO:0000256" key="1">
    <source>
        <dbReference type="SAM" id="SignalP"/>
    </source>
</evidence>
<dbReference type="InterPro" id="IPR011055">
    <property type="entry name" value="Dup_hybrid_motif"/>
</dbReference>
<evidence type="ECO:0000313" key="4">
    <source>
        <dbReference type="Proteomes" id="UP001500507"/>
    </source>
</evidence>